<name>A0A517SLA1_9PLAN</name>
<gene>
    <name evidence="1" type="ORF">Pan44_49620</name>
</gene>
<keyword evidence="2" id="KW-1185">Reference proteome</keyword>
<reference evidence="1 2" key="1">
    <citation type="submission" date="2019-02" db="EMBL/GenBank/DDBJ databases">
        <title>Deep-cultivation of Planctomycetes and their phenomic and genomic characterization uncovers novel biology.</title>
        <authorList>
            <person name="Wiegand S."/>
            <person name="Jogler M."/>
            <person name="Boedeker C."/>
            <person name="Pinto D."/>
            <person name="Vollmers J."/>
            <person name="Rivas-Marin E."/>
            <person name="Kohn T."/>
            <person name="Peeters S.H."/>
            <person name="Heuer A."/>
            <person name="Rast P."/>
            <person name="Oberbeckmann S."/>
            <person name="Bunk B."/>
            <person name="Jeske O."/>
            <person name="Meyerdierks A."/>
            <person name="Storesund J.E."/>
            <person name="Kallscheuer N."/>
            <person name="Luecker S."/>
            <person name="Lage O.M."/>
            <person name="Pohl T."/>
            <person name="Merkel B.J."/>
            <person name="Hornburger P."/>
            <person name="Mueller R.-W."/>
            <person name="Bruemmer F."/>
            <person name="Labrenz M."/>
            <person name="Spormann A.M."/>
            <person name="Op den Camp H."/>
            <person name="Overmann J."/>
            <person name="Amann R."/>
            <person name="Jetten M.S.M."/>
            <person name="Mascher T."/>
            <person name="Medema M.H."/>
            <person name="Devos D.P."/>
            <person name="Kaster A.-K."/>
            <person name="Ovreas L."/>
            <person name="Rohde M."/>
            <person name="Galperin M.Y."/>
            <person name="Jogler C."/>
        </authorList>
    </citation>
    <scope>NUCLEOTIDE SEQUENCE [LARGE SCALE GENOMIC DNA]</scope>
    <source>
        <strain evidence="1 2">Pan44</strain>
    </source>
</reference>
<organism evidence="1 2">
    <name type="scientific">Caulifigura coniformis</name>
    <dbReference type="NCBI Taxonomy" id="2527983"/>
    <lineage>
        <taxon>Bacteria</taxon>
        <taxon>Pseudomonadati</taxon>
        <taxon>Planctomycetota</taxon>
        <taxon>Planctomycetia</taxon>
        <taxon>Planctomycetales</taxon>
        <taxon>Planctomycetaceae</taxon>
        <taxon>Caulifigura</taxon>
    </lineage>
</organism>
<evidence type="ECO:0000313" key="2">
    <source>
        <dbReference type="Proteomes" id="UP000315700"/>
    </source>
</evidence>
<evidence type="ECO:0000313" key="1">
    <source>
        <dbReference type="EMBL" id="QDT56900.1"/>
    </source>
</evidence>
<dbReference type="EMBL" id="CP036271">
    <property type="protein sequence ID" value="QDT56900.1"/>
    <property type="molecule type" value="Genomic_DNA"/>
</dbReference>
<dbReference type="KEGG" id="ccos:Pan44_49620"/>
<protein>
    <submittedName>
        <fullName evidence="1">Uncharacterized protein</fullName>
    </submittedName>
</protein>
<dbReference type="AlphaFoldDB" id="A0A517SLA1"/>
<proteinExistence type="predicted"/>
<sequence>MEKSRDGLPAYVSPGFWISGIAPQSTLDTFAALAPLTSPMPSEAVPPAAPQWSRCRLPSQWAIVFDVEHHRTIARRFKDDPRFRKVTSRQWQFRIDALPATYDDTQVRFVKWTGSGQSLPGKGPRKT</sequence>
<dbReference type="InParanoid" id="A0A517SLA1"/>
<accession>A0A517SLA1</accession>
<dbReference type="Proteomes" id="UP000315700">
    <property type="component" value="Chromosome"/>
</dbReference>